<dbReference type="Proteomes" id="UP000319732">
    <property type="component" value="Unassembled WGS sequence"/>
</dbReference>
<feature type="transmembrane region" description="Helical" evidence="1">
    <location>
        <begin position="86"/>
        <end position="102"/>
    </location>
</feature>
<keyword evidence="3" id="KW-1185">Reference proteome</keyword>
<evidence type="ECO:0000256" key="1">
    <source>
        <dbReference type="SAM" id="Phobius"/>
    </source>
</evidence>
<evidence type="ECO:0000313" key="2">
    <source>
        <dbReference type="EMBL" id="TQV86783.1"/>
    </source>
</evidence>
<gene>
    <name evidence="2" type="ORF">FKG94_00095</name>
</gene>
<dbReference type="RefSeq" id="WP_142902150.1">
    <property type="nucleotide sequence ID" value="NZ_ML660087.1"/>
</dbReference>
<evidence type="ECO:0000313" key="3">
    <source>
        <dbReference type="Proteomes" id="UP000319732"/>
    </source>
</evidence>
<proteinExistence type="predicted"/>
<dbReference type="AlphaFoldDB" id="A0A545UBI1"/>
<keyword evidence="1" id="KW-0472">Membrane</keyword>
<dbReference type="EMBL" id="VHSG01000001">
    <property type="protein sequence ID" value="TQV86783.1"/>
    <property type="molecule type" value="Genomic_DNA"/>
</dbReference>
<feature type="transmembrane region" description="Helical" evidence="1">
    <location>
        <begin position="21"/>
        <end position="48"/>
    </location>
</feature>
<name>A0A545UBI1_9GAMM</name>
<keyword evidence="1" id="KW-1133">Transmembrane helix</keyword>
<protein>
    <submittedName>
        <fullName evidence="2">Uncharacterized protein</fullName>
    </submittedName>
</protein>
<keyword evidence="1" id="KW-0812">Transmembrane</keyword>
<accession>A0A545UBI1</accession>
<organism evidence="2 3">
    <name type="scientific">Exilibacterium tricleocarpae</name>
    <dbReference type="NCBI Taxonomy" id="2591008"/>
    <lineage>
        <taxon>Bacteria</taxon>
        <taxon>Pseudomonadati</taxon>
        <taxon>Pseudomonadota</taxon>
        <taxon>Gammaproteobacteria</taxon>
        <taxon>Cellvibrionales</taxon>
        <taxon>Cellvibrionaceae</taxon>
        <taxon>Exilibacterium</taxon>
    </lineage>
</organism>
<feature type="transmembrane region" description="Helical" evidence="1">
    <location>
        <begin position="60"/>
        <end position="80"/>
    </location>
</feature>
<comment type="caution">
    <text evidence="2">The sequence shown here is derived from an EMBL/GenBank/DDBJ whole genome shotgun (WGS) entry which is preliminary data.</text>
</comment>
<reference evidence="2 3" key="1">
    <citation type="submission" date="2019-06" db="EMBL/GenBank/DDBJ databases">
        <title>Whole genome sequence for Cellvibrionaceae sp. R142.</title>
        <authorList>
            <person name="Wang G."/>
        </authorList>
    </citation>
    <scope>NUCLEOTIDE SEQUENCE [LARGE SCALE GENOMIC DNA]</scope>
    <source>
        <strain evidence="2 3">R142</strain>
    </source>
</reference>
<sequence length="111" mass="12194">MIVGTFFVPQRIYFFVTLGEIASLIAVSLTLGGWFGLVGLFILVSYIFNRTHYPVVSPRITLGLLAIGVISLSIAAQFGLPGYYKLIAFLPLICTGHLVYLGRKYLFGMSV</sequence>